<dbReference type="EMBL" id="JAEDAJ010000010">
    <property type="protein sequence ID" value="MBK0332538.1"/>
    <property type="molecule type" value="Genomic_DNA"/>
</dbReference>
<dbReference type="RefSeq" id="WP_200503440.1">
    <property type="nucleotide sequence ID" value="NZ_JAEDAJ010000010.1"/>
</dbReference>
<dbReference type="InterPro" id="IPR050766">
    <property type="entry name" value="Bact_Lucif_Oxidored"/>
</dbReference>
<dbReference type="InterPro" id="IPR019949">
    <property type="entry name" value="CmoO-like"/>
</dbReference>
<dbReference type="InterPro" id="IPR036661">
    <property type="entry name" value="Luciferase-like_sf"/>
</dbReference>
<dbReference type="NCBIfam" id="TIGR03558">
    <property type="entry name" value="oxido_grp_1"/>
    <property type="match status" value="1"/>
</dbReference>
<evidence type="ECO:0000259" key="3">
    <source>
        <dbReference type="Pfam" id="PF00296"/>
    </source>
</evidence>
<name>A0ABS1BD42_9MICO</name>
<dbReference type="PANTHER" id="PTHR30137">
    <property type="entry name" value="LUCIFERASE-LIKE MONOOXYGENASE"/>
    <property type="match status" value="1"/>
</dbReference>
<protein>
    <submittedName>
        <fullName evidence="4">LLM class flavin-dependent oxidoreductase</fullName>
    </submittedName>
</protein>
<keyword evidence="5" id="KW-1185">Reference proteome</keyword>
<dbReference type="Proteomes" id="UP000612352">
    <property type="component" value="Unassembled WGS sequence"/>
</dbReference>
<reference evidence="4 5" key="1">
    <citation type="submission" date="2020-12" db="EMBL/GenBank/DDBJ databases">
        <title>Brachybacterium sp. MASK1Z-5, whole genome shotgun sequence.</title>
        <authorList>
            <person name="Tuo L."/>
        </authorList>
    </citation>
    <scope>NUCLEOTIDE SEQUENCE [LARGE SCALE GENOMIC DNA]</scope>
    <source>
        <strain evidence="4 5">MASK1Z-5</strain>
    </source>
</reference>
<feature type="domain" description="Luciferase-like" evidence="3">
    <location>
        <begin position="29"/>
        <end position="325"/>
    </location>
</feature>
<gene>
    <name evidence="4" type="ORF">I8D64_14145</name>
</gene>
<evidence type="ECO:0000256" key="1">
    <source>
        <dbReference type="ARBA" id="ARBA00007789"/>
    </source>
</evidence>
<dbReference type="Pfam" id="PF00296">
    <property type="entry name" value="Bac_luciferase"/>
    <property type="match status" value="1"/>
</dbReference>
<evidence type="ECO:0000313" key="4">
    <source>
        <dbReference type="EMBL" id="MBK0332538.1"/>
    </source>
</evidence>
<feature type="region of interest" description="Disordered" evidence="2">
    <location>
        <begin position="1"/>
        <end position="21"/>
    </location>
</feature>
<evidence type="ECO:0000256" key="2">
    <source>
        <dbReference type="SAM" id="MobiDB-lite"/>
    </source>
</evidence>
<accession>A0ABS1BD42</accession>
<organism evidence="4 5">
    <name type="scientific">Brachybacterium halotolerans</name>
    <dbReference type="NCBI Taxonomy" id="2795215"/>
    <lineage>
        <taxon>Bacteria</taxon>
        <taxon>Bacillati</taxon>
        <taxon>Actinomycetota</taxon>
        <taxon>Actinomycetes</taxon>
        <taxon>Micrococcales</taxon>
        <taxon>Dermabacteraceae</taxon>
        <taxon>Brachybacterium</taxon>
    </lineage>
</organism>
<comment type="caution">
    <text evidence="4">The sequence shown here is derived from an EMBL/GenBank/DDBJ whole genome shotgun (WGS) entry which is preliminary data.</text>
</comment>
<dbReference type="PANTHER" id="PTHR30137:SF6">
    <property type="entry name" value="LUCIFERASE-LIKE MONOOXYGENASE"/>
    <property type="match status" value="1"/>
</dbReference>
<proteinExistence type="predicted"/>
<comment type="similarity">
    <text evidence="1">To bacterial alkanal monooxygenase alpha and beta chains.</text>
</comment>
<dbReference type="CDD" id="cd00347">
    <property type="entry name" value="Flavin_utilizing_monoxygenases"/>
    <property type="match status" value="1"/>
</dbReference>
<dbReference type="SUPFAM" id="SSF51679">
    <property type="entry name" value="Bacterial luciferase-like"/>
    <property type="match status" value="1"/>
</dbReference>
<sequence>MSTPAPGPGPSGPSASSASRTPHVPLSILDLVPISEGMDAREAIGHAMSSAQLADRLGFTRYWFAEHHNTISLASNATSLLIGQAAQLTERIRVGSGGVMLPNHSPLSVIEQFGTLVQMHGDRIDLGLGRAPGTDPLTAQLLARTSAEPEAFIAAVEQMRDWSRSEQPTGLRIAAPVAEGTEVAMWILGSTSNGAQLAGRLGMPFSVASHFSPFGVEQALDAYRRTFDADAESAQTDAAHTMVGVNVLVAPTDEEAQHLFTSAQQGFLGILRGERTKVKPPRDLEGLADPALLAKVDQTLSVRAVGSPRTVVAQLESIVRATGADELIVTGQIFDPAHRDRSHELLAQAWGL</sequence>
<dbReference type="Gene3D" id="3.20.20.30">
    <property type="entry name" value="Luciferase-like domain"/>
    <property type="match status" value="1"/>
</dbReference>
<feature type="compositionally biased region" description="Pro residues" evidence="2">
    <location>
        <begin position="1"/>
        <end position="11"/>
    </location>
</feature>
<dbReference type="InterPro" id="IPR011251">
    <property type="entry name" value="Luciferase-like_dom"/>
</dbReference>
<evidence type="ECO:0000313" key="5">
    <source>
        <dbReference type="Proteomes" id="UP000612352"/>
    </source>
</evidence>